<feature type="transmembrane region" description="Helical" evidence="7">
    <location>
        <begin position="131"/>
        <end position="150"/>
    </location>
</feature>
<organism evidence="9 10">
    <name type="scientific">Aurantimonas endophytica</name>
    <dbReference type="NCBI Taxonomy" id="1522175"/>
    <lineage>
        <taxon>Bacteria</taxon>
        <taxon>Pseudomonadati</taxon>
        <taxon>Pseudomonadota</taxon>
        <taxon>Alphaproteobacteria</taxon>
        <taxon>Hyphomicrobiales</taxon>
        <taxon>Aurantimonadaceae</taxon>
        <taxon>Aurantimonas</taxon>
    </lineage>
</organism>
<evidence type="ECO:0000256" key="2">
    <source>
        <dbReference type="ARBA" id="ARBA00022448"/>
    </source>
</evidence>
<dbReference type="AlphaFoldDB" id="A0A7W6HBJ7"/>
<dbReference type="PANTHER" id="PTHR30151">
    <property type="entry name" value="ALKANE SULFONATE ABC TRANSPORTER-RELATED, MEMBRANE SUBUNIT"/>
    <property type="match status" value="1"/>
</dbReference>
<gene>
    <name evidence="9" type="ORF">GGR03_001216</name>
</gene>
<accession>A0A7W6HBJ7</accession>
<feature type="transmembrane region" description="Helical" evidence="7">
    <location>
        <begin position="183"/>
        <end position="202"/>
    </location>
</feature>
<dbReference type="EMBL" id="JACIEM010000001">
    <property type="protein sequence ID" value="MBB4002169.1"/>
    <property type="molecule type" value="Genomic_DNA"/>
</dbReference>
<reference evidence="9 10" key="1">
    <citation type="submission" date="2020-08" db="EMBL/GenBank/DDBJ databases">
        <title>Genomic Encyclopedia of Type Strains, Phase IV (KMG-IV): sequencing the most valuable type-strain genomes for metagenomic binning, comparative biology and taxonomic classification.</title>
        <authorList>
            <person name="Goeker M."/>
        </authorList>
    </citation>
    <scope>NUCLEOTIDE SEQUENCE [LARGE SCALE GENOMIC DNA]</scope>
    <source>
        <strain evidence="9 10">DSM 103570</strain>
    </source>
</reference>
<dbReference type="InterPro" id="IPR035906">
    <property type="entry name" value="MetI-like_sf"/>
</dbReference>
<proteinExistence type="inferred from homology"/>
<comment type="caution">
    <text evidence="9">The sequence shown here is derived from an EMBL/GenBank/DDBJ whole genome shotgun (WGS) entry which is preliminary data.</text>
</comment>
<evidence type="ECO:0000256" key="6">
    <source>
        <dbReference type="ARBA" id="ARBA00023136"/>
    </source>
</evidence>
<dbReference type="PANTHER" id="PTHR30151:SF0">
    <property type="entry name" value="ABC TRANSPORTER PERMEASE PROTEIN MJ0413-RELATED"/>
    <property type="match status" value="1"/>
</dbReference>
<comment type="similarity">
    <text evidence="7">Belongs to the binding-protein-dependent transport system permease family.</text>
</comment>
<keyword evidence="6 7" id="KW-0472">Membrane</keyword>
<keyword evidence="2 7" id="KW-0813">Transport</keyword>
<protein>
    <submittedName>
        <fullName evidence="9">NitT/TauT family transport system permease protein</fullName>
    </submittedName>
</protein>
<dbReference type="Gene3D" id="1.10.3720.10">
    <property type="entry name" value="MetI-like"/>
    <property type="match status" value="1"/>
</dbReference>
<feature type="transmembrane region" description="Helical" evidence="7">
    <location>
        <begin position="103"/>
        <end position="125"/>
    </location>
</feature>
<evidence type="ECO:0000313" key="10">
    <source>
        <dbReference type="Proteomes" id="UP000588647"/>
    </source>
</evidence>
<dbReference type="PROSITE" id="PS50928">
    <property type="entry name" value="ABC_TM1"/>
    <property type="match status" value="1"/>
</dbReference>
<evidence type="ECO:0000256" key="3">
    <source>
        <dbReference type="ARBA" id="ARBA00022475"/>
    </source>
</evidence>
<name>A0A7W6HBJ7_9HYPH</name>
<dbReference type="GO" id="GO:0055085">
    <property type="term" value="P:transmembrane transport"/>
    <property type="evidence" value="ECO:0007669"/>
    <property type="project" value="InterPro"/>
</dbReference>
<dbReference type="SUPFAM" id="SSF161098">
    <property type="entry name" value="MetI-like"/>
    <property type="match status" value="1"/>
</dbReference>
<evidence type="ECO:0000259" key="8">
    <source>
        <dbReference type="PROSITE" id="PS50928"/>
    </source>
</evidence>
<comment type="subcellular location">
    <subcellularLocation>
        <location evidence="1 7">Cell membrane</location>
        <topology evidence="1 7">Multi-pass membrane protein</topology>
    </subcellularLocation>
</comment>
<dbReference type="Pfam" id="PF00528">
    <property type="entry name" value="BPD_transp_1"/>
    <property type="match status" value="1"/>
</dbReference>
<feature type="transmembrane region" description="Helical" evidence="7">
    <location>
        <begin position="222"/>
        <end position="241"/>
    </location>
</feature>
<evidence type="ECO:0000256" key="1">
    <source>
        <dbReference type="ARBA" id="ARBA00004651"/>
    </source>
</evidence>
<sequence length="257" mass="27927">MSKVSTQASASADRYVRAAIVVALFVAWEIASRTGLVDARLLPPASTVLATAGELVATPAFRNHLWTTLAQTLAAFVIAVPLGAILGLLIAENRYASEVLKPLVFFVFSIPKSIFLPMFILAFGIGFGQKVAFGVFSAIFIMMMTAFAAVESVKREHLMVARVMGARFSQTVRNVYAPSMAPVLLEAVRLAMIFNFTGILLAEMYASRTGIGNQIGLWGQSFMLDRLLAGILIVSVLAILFNEGIRVIETRIGHWRT</sequence>
<keyword evidence="3" id="KW-1003">Cell membrane</keyword>
<dbReference type="CDD" id="cd06261">
    <property type="entry name" value="TM_PBP2"/>
    <property type="match status" value="1"/>
</dbReference>
<dbReference type="InterPro" id="IPR000515">
    <property type="entry name" value="MetI-like"/>
</dbReference>
<dbReference type="RefSeq" id="WP_183206651.1">
    <property type="nucleotide sequence ID" value="NZ_JAAAMM010000001.1"/>
</dbReference>
<feature type="transmembrane region" description="Helical" evidence="7">
    <location>
        <begin position="12"/>
        <end position="31"/>
    </location>
</feature>
<evidence type="ECO:0000256" key="5">
    <source>
        <dbReference type="ARBA" id="ARBA00022989"/>
    </source>
</evidence>
<dbReference type="Proteomes" id="UP000588647">
    <property type="component" value="Unassembled WGS sequence"/>
</dbReference>
<feature type="transmembrane region" description="Helical" evidence="7">
    <location>
        <begin position="69"/>
        <end position="91"/>
    </location>
</feature>
<keyword evidence="5 7" id="KW-1133">Transmembrane helix</keyword>
<dbReference type="GO" id="GO:0005886">
    <property type="term" value="C:plasma membrane"/>
    <property type="evidence" value="ECO:0007669"/>
    <property type="project" value="UniProtKB-SubCell"/>
</dbReference>
<feature type="domain" description="ABC transmembrane type-1" evidence="8">
    <location>
        <begin position="65"/>
        <end position="245"/>
    </location>
</feature>
<evidence type="ECO:0000256" key="7">
    <source>
        <dbReference type="RuleBase" id="RU363032"/>
    </source>
</evidence>
<evidence type="ECO:0000256" key="4">
    <source>
        <dbReference type="ARBA" id="ARBA00022692"/>
    </source>
</evidence>
<keyword evidence="10" id="KW-1185">Reference proteome</keyword>
<keyword evidence="4 7" id="KW-0812">Transmembrane</keyword>
<evidence type="ECO:0000313" key="9">
    <source>
        <dbReference type="EMBL" id="MBB4002169.1"/>
    </source>
</evidence>